<dbReference type="AlphaFoldDB" id="D8V3N8"/>
<protein>
    <submittedName>
        <fullName evidence="3">LigO</fullName>
    </submittedName>
</protein>
<dbReference type="GO" id="GO:0005829">
    <property type="term" value="C:cytosol"/>
    <property type="evidence" value="ECO:0007669"/>
    <property type="project" value="TreeGrafter"/>
</dbReference>
<evidence type="ECO:0000256" key="1">
    <source>
        <dbReference type="ARBA" id="ARBA00007789"/>
    </source>
</evidence>
<reference evidence="3" key="1">
    <citation type="journal article" date="2010" name="J. Antibiot.">
        <title>Organization of the biosynthetic genes encoding deoxyactagardine B (DAB), a new lantibiotic produced by Actinoplanes liguriae NCIMB41362.</title>
        <authorList>
            <person name="Boakes S."/>
            <person name="Appleyard A.N."/>
            <person name="Cortes J."/>
            <person name="Dawson M.J."/>
        </authorList>
    </citation>
    <scope>NUCLEOTIDE SEQUENCE</scope>
    <source>
        <strain evidence="3">NCIMB41362</strain>
    </source>
</reference>
<comment type="similarity">
    <text evidence="1">To bacterial alkanal monooxygenase alpha and beta chains.</text>
</comment>
<dbReference type="Gene3D" id="3.20.20.30">
    <property type="entry name" value="Luciferase-like domain"/>
    <property type="match status" value="1"/>
</dbReference>
<organism evidence="3">
    <name type="scientific">Actinoplanes liguriensis</name>
    <dbReference type="NCBI Taxonomy" id="69484"/>
    <lineage>
        <taxon>Bacteria</taxon>
        <taxon>Bacillati</taxon>
        <taxon>Actinomycetota</taxon>
        <taxon>Actinomycetes</taxon>
        <taxon>Micromonosporales</taxon>
        <taxon>Micromonosporaceae</taxon>
        <taxon>Actinoplanes</taxon>
    </lineage>
</organism>
<dbReference type="InterPro" id="IPR036661">
    <property type="entry name" value="Luciferase-like_sf"/>
</dbReference>
<dbReference type="InterPro" id="IPR011251">
    <property type="entry name" value="Luciferase-like_dom"/>
</dbReference>
<accession>D8V3N8</accession>
<dbReference type="InterPro" id="IPR019949">
    <property type="entry name" value="CmoO-like"/>
</dbReference>
<gene>
    <name evidence="3" type="primary">ligO</name>
</gene>
<dbReference type="EMBL" id="GQ372844">
    <property type="protein sequence ID" value="ADE10224.1"/>
    <property type="molecule type" value="Genomic_DNA"/>
</dbReference>
<dbReference type="InterPro" id="IPR050766">
    <property type="entry name" value="Bact_Lucif_Oxidored"/>
</dbReference>
<name>D8V3N8_ACTLG</name>
<feature type="domain" description="Luciferase-like" evidence="2">
    <location>
        <begin position="15"/>
        <end position="301"/>
    </location>
</feature>
<dbReference type="Pfam" id="PF00296">
    <property type="entry name" value="Bac_luciferase"/>
    <property type="match status" value="1"/>
</dbReference>
<sequence length="347" mass="37168">MLSVLDQVPVFRGDDPAEAVREAVGLARAAESLGYHRFWIAEHHGSAANACAAPEIVAAAVAGATERIRVGTGGVLLPYYSPLKVAEAFRVLAALYPGRIDLGFGRGRGGPAVMAELLNPYAIATEEAYAEQVGRLLAFLGDARTVSRVSVTPAVQDPPLPWLLGSGVGSARLAGMLGVPFCFAQFIATEECPEAIAAYQESFRSSPWLDEPQAMLALRVLAAGTAEDAEELATGFWMSCTTGWRAQVRPDDDYRGGVPNLADAQRYTLTEEDLAMRASRPYLQISGTAETVGEEIRRLRKVYDVAEVMLTTNCPGAAAPAPVLRAAGRRARADRAGVTRVRPARRW</sequence>
<dbReference type="NCBIfam" id="TIGR03558">
    <property type="entry name" value="oxido_grp_1"/>
    <property type="match status" value="1"/>
</dbReference>
<dbReference type="PANTHER" id="PTHR30137">
    <property type="entry name" value="LUCIFERASE-LIKE MONOOXYGENASE"/>
    <property type="match status" value="1"/>
</dbReference>
<dbReference type="SUPFAM" id="SSF51679">
    <property type="entry name" value="Bacterial luciferase-like"/>
    <property type="match status" value="1"/>
</dbReference>
<dbReference type="GO" id="GO:0016705">
    <property type="term" value="F:oxidoreductase activity, acting on paired donors, with incorporation or reduction of molecular oxygen"/>
    <property type="evidence" value="ECO:0007669"/>
    <property type="project" value="InterPro"/>
</dbReference>
<evidence type="ECO:0000259" key="2">
    <source>
        <dbReference type="Pfam" id="PF00296"/>
    </source>
</evidence>
<proteinExistence type="predicted"/>
<dbReference type="PANTHER" id="PTHR30137:SF20">
    <property type="entry name" value="N-ACETYL-S-ALKYLCYSTEINE MONOOXYGENASE"/>
    <property type="match status" value="1"/>
</dbReference>
<evidence type="ECO:0000313" key="3">
    <source>
        <dbReference type="EMBL" id="ADE10224.1"/>
    </source>
</evidence>